<evidence type="ECO:0000256" key="1">
    <source>
        <dbReference type="SAM" id="MobiDB-lite"/>
    </source>
</evidence>
<protein>
    <submittedName>
        <fullName evidence="2">Uncharacterized protein</fullName>
    </submittedName>
</protein>
<evidence type="ECO:0000313" key="2">
    <source>
        <dbReference type="EMBL" id="PIL24962.1"/>
    </source>
</evidence>
<feature type="compositionally biased region" description="Low complexity" evidence="1">
    <location>
        <begin position="37"/>
        <end position="53"/>
    </location>
</feature>
<dbReference type="EMBL" id="AYKW01000056">
    <property type="protein sequence ID" value="PIL24962.1"/>
    <property type="molecule type" value="Genomic_DNA"/>
</dbReference>
<sequence length="109" mass="11189">MMLDRRTYVAMGSACPDRSRPKGGTVEDEEAAEGGTVVSEGSGAAVEEASGEATSRVLSGDCTRAASSVFPDDLNSKGDWSSSDAGGGEVASRGCRRRLRLRSIDSGAS</sequence>
<dbReference type="AlphaFoldDB" id="A0A2G8RTX1"/>
<accession>A0A2G8RTX1</accession>
<dbReference type="Proteomes" id="UP000230002">
    <property type="component" value="Unassembled WGS sequence"/>
</dbReference>
<proteinExistence type="predicted"/>
<reference evidence="2 3" key="1">
    <citation type="journal article" date="2015" name="Sci. Rep.">
        <title>Chromosome-level genome map provides insights into diverse defense mechanisms in the medicinal fungus Ganoderma sinense.</title>
        <authorList>
            <person name="Zhu Y."/>
            <person name="Xu J."/>
            <person name="Sun C."/>
            <person name="Zhou S."/>
            <person name="Xu H."/>
            <person name="Nelson D.R."/>
            <person name="Qian J."/>
            <person name="Song J."/>
            <person name="Luo H."/>
            <person name="Xiang L."/>
            <person name="Li Y."/>
            <person name="Xu Z."/>
            <person name="Ji A."/>
            <person name="Wang L."/>
            <person name="Lu S."/>
            <person name="Hayward A."/>
            <person name="Sun W."/>
            <person name="Li X."/>
            <person name="Schwartz D.C."/>
            <person name="Wang Y."/>
            <person name="Chen S."/>
        </authorList>
    </citation>
    <scope>NUCLEOTIDE SEQUENCE [LARGE SCALE GENOMIC DNA]</scope>
    <source>
        <strain evidence="2 3">ZZ0214-1</strain>
    </source>
</reference>
<name>A0A2G8RTX1_9APHY</name>
<keyword evidence="3" id="KW-1185">Reference proteome</keyword>
<evidence type="ECO:0000313" key="3">
    <source>
        <dbReference type="Proteomes" id="UP000230002"/>
    </source>
</evidence>
<feature type="region of interest" description="Disordered" evidence="1">
    <location>
        <begin position="1"/>
        <end position="93"/>
    </location>
</feature>
<gene>
    <name evidence="2" type="ORF">GSI_12849</name>
</gene>
<comment type="caution">
    <text evidence="2">The sequence shown here is derived from an EMBL/GenBank/DDBJ whole genome shotgun (WGS) entry which is preliminary data.</text>
</comment>
<organism evidence="2 3">
    <name type="scientific">Ganoderma sinense ZZ0214-1</name>
    <dbReference type="NCBI Taxonomy" id="1077348"/>
    <lineage>
        <taxon>Eukaryota</taxon>
        <taxon>Fungi</taxon>
        <taxon>Dikarya</taxon>
        <taxon>Basidiomycota</taxon>
        <taxon>Agaricomycotina</taxon>
        <taxon>Agaricomycetes</taxon>
        <taxon>Polyporales</taxon>
        <taxon>Polyporaceae</taxon>
        <taxon>Ganoderma</taxon>
    </lineage>
</organism>